<reference evidence="3" key="1">
    <citation type="submission" date="2019-07" db="EMBL/GenBank/DDBJ databases">
        <title>Helicobacter labacensis sp. nov., Helicobacter mehlei sp. nov. and Helicobacter vulpis sp. nov., isolated from gastric mucosa of red fox (Vulpis vulpis).</title>
        <authorList>
            <person name="Papic B."/>
        </authorList>
    </citation>
    <scope>NUCLEOTIDE SEQUENCE [LARGE SCALE GENOMIC DNA]</scope>
    <source>
        <strain evidence="3">L8b</strain>
    </source>
</reference>
<name>A0A553UFA3_9HELI</name>
<reference evidence="2 3" key="3">
    <citation type="submission" date="2019-07" db="EMBL/GenBank/DDBJ databases">
        <authorList>
            <person name="Papic B."/>
        </authorList>
    </citation>
    <scope>NUCLEOTIDE SEQUENCE [LARGE SCALE GENOMIC DNA]</scope>
    <source>
        <strain evidence="2 3">L8b</strain>
    </source>
</reference>
<gene>
    <name evidence="2" type="ORF">FNE76_08095</name>
</gene>
<organism evidence="2 3">
    <name type="scientific">Helicobacter mehlei</name>
    <dbReference type="NCBI Taxonomy" id="2316080"/>
    <lineage>
        <taxon>Bacteria</taxon>
        <taxon>Pseudomonadati</taxon>
        <taxon>Campylobacterota</taxon>
        <taxon>Epsilonproteobacteria</taxon>
        <taxon>Campylobacterales</taxon>
        <taxon>Helicobacteraceae</taxon>
        <taxon>Helicobacter</taxon>
    </lineage>
</organism>
<reference evidence="2 3" key="2">
    <citation type="submission" date="2019-07" db="EMBL/GenBank/DDBJ databases">
        <title>Helicobacter labacensis sp. nov., Helicobacter mehlei sp. nov. and Helicobacter vulpis sp. nov., isolated from gastric mucosa of red fox (Vulpis vulpis).</title>
        <authorList>
            <person name="Kusar D."/>
            <person name="Gruntar I."/>
            <person name="Pate M."/>
            <person name="Zajc U."/>
            <person name="Ocepek M."/>
        </authorList>
    </citation>
    <scope>NUCLEOTIDE SEQUENCE [LARGE SCALE GENOMIC DNA]</scope>
    <source>
        <strain evidence="2 3">L8b</strain>
    </source>
</reference>
<feature type="domain" description="Phage-Barnase-EndoU-ColicinE5/D-RelE-like nuclease" evidence="1">
    <location>
        <begin position="51"/>
        <end position="161"/>
    </location>
</feature>
<evidence type="ECO:0000313" key="3">
    <source>
        <dbReference type="Proteomes" id="UP000319322"/>
    </source>
</evidence>
<keyword evidence="3" id="KW-1185">Reference proteome</keyword>
<dbReference type="EMBL" id="VKGC01000063">
    <property type="protein sequence ID" value="TSA78878.1"/>
    <property type="molecule type" value="Genomic_DNA"/>
</dbReference>
<dbReference type="InterPro" id="IPR041092">
    <property type="entry name" value="PBECR1"/>
</dbReference>
<dbReference type="Pfam" id="PF18809">
    <property type="entry name" value="PBECR1"/>
    <property type="match status" value="1"/>
</dbReference>
<sequence length="162" mass="18289">MQDFKVVGDEPPKDILKPNPAFGENFKEFAFKGKEAVAKLLQEKRGQVAGAFYREDLGYIDLVWGEVRNKEGKIQGHGLSKIVEKHLDDFSPFEGANALERLGNGLEKIIQNGEVVKQEGGRIGMVCRIGDKTFRVGLKKNWKGEATHNHWIITAYHDREKP</sequence>
<dbReference type="AlphaFoldDB" id="A0A553UFA3"/>
<comment type="caution">
    <text evidence="2">The sequence shown here is derived from an EMBL/GenBank/DDBJ whole genome shotgun (WGS) entry which is preliminary data.</text>
</comment>
<protein>
    <recommendedName>
        <fullName evidence="1">Phage-Barnase-EndoU-ColicinE5/D-RelE-like nuclease domain-containing protein</fullName>
    </recommendedName>
</protein>
<evidence type="ECO:0000259" key="1">
    <source>
        <dbReference type="Pfam" id="PF18809"/>
    </source>
</evidence>
<accession>A0A553UFA3</accession>
<dbReference type="Proteomes" id="UP000319322">
    <property type="component" value="Unassembled WGS sequence"/>
</dbReference>
<proteinExistence type="predicted"/>
<evidence type="ECO:0000313" key="2">
    <source>
        <dbReference type="EMBL" id="TSA78878.1"/>
    </source>
</evidence>